<dbReference type="InterPro" id="IPR004276">
    <property type="entry name" value="GlycoTrans_28_N"/>
</dbReference>
<dbReference type="CDD" id="cd03784">
    <property type="entry name" value="GT1_Gtf-like"/>
    <property type="match status" value="1"/>
</dbReference>
<dbReference type="Proteomes" id="UP000886885">
    <property type="component" value="Chromosome 5D"/>
</dbReference>
<proteinExistence type="predicted"/>
<name>A0A8X7ZNU6_POPTO</name>
<dbReference type="Pfam" id="PF06722">
    <property type="entry name" value="EryCIII-like_C"/>
    <property type="match status" value="1"/>
</dbReference>
<gene>
    <name evidence="6" type="ORF">POTOM_021696</name>
</gene>
<evidence type="ECO:0000313" key="7">
    <source>
        <dbReference type="Proteomes" id="UP000886885"/>
    </source>
</evidence>
<dbReference type="GO" id="GO:0016906">
    <property type="term" value="F:sterol 3-beta-glucosyltransferase activity"/>
    <property type="evidence" value="ECO:0007669"/>
    <property type="project" value="UniProtKB-ARBA"/>
</dbReference>
<sequence length="714" mass="80133">MCLTAIGVPGFRFDDLFDHPLKHSEEEGLGSNYDLNKSFHQTSGGDESVTFDYVSSEEQSEAGSSQEAEKQKTKSGKQPLALEIFKSKKLNFPPPRRASDLEGLNQFITAPVDDHSHQLFDDDDNNITFYRSKTENRASRYELKLNRLSEREKKKLIIELVKIQNDGTVEVDIDENAPVASELLELHSVEGASFYVNDSISCSKKSIPRLKIAMLVEFGHHVRLATHANFSSFVRSAGVDFYPLGGDPRVLAGYMARNKGFIPSAPGEISTQRKQLKAIIESLLPACTEPDMETGVPFKAQAIIANPPAYGHVHVAEALRIPIHIFFTMPWTPTYEFPHPLARVPQSAGYWLSYIVVDLLIWWGMRGYINDFRKRKLKLPPIAYFSTYHGSISHLPTGYMWSSHLVPKPSDFMFLLLKKSLPIYMIKSSHKLNIYSRSEYFSAGNLKSQERASQINVSICSQPLMLTDWGPLVDVVGYCLLNLGSKYEPKEEFLQWIQKGTEPIYIGFGSMPLEDPKNTMDIILEALKDTGQRGIVDQGWGDLGNFTEVPDSVFLLKDCPHDWLFPQCAAVIVDWKMFTNEMQVHHGGAGTTAMGLRAGCPTTIVPFFGDQFFWGDRVHKKGLGPAPIPIARLSAESLSNAIRFMREPEVKSRAVELAKLIENEDGVGAAVDAFHRHLPPELPLPASSSEDNEQPNPLQWFFIQIEKWCCLSCS</sequence>
<accession>A0A8X7ZNU6</accession>
<evidence type="ECO:0000256" key="2">
    <source>
        <dbReference type="SAM" id="Coils"/>
    </source>
</evidence>
<evidence type="ECO:0000256" key="3">
    <source>
        <dbReference type="SAM" id="MobiDB-lite"/>
    </source>
</evidence>
<dbReference type="GO" id="GO:0005975">
    <property type="term" value="P:carbohydrate metabolic process"/>
    <property type="evidence" value="ECO:0007669"/>
    <property type="project" value="InterPro"/>
</dbReference>
<feature type="coiled-coil region" evidence="2">
    <location>
        <begin position="131"/>
        <end position="166"/>
    </location>
</feature>
<keyword evidence="7" id="KW-1185">Reference proteome</keyword>
<feature type="region of interest" description="Disordered" evidence="3">
    <location>
        <begin position="55"/>
        <end position="77"/>
    </location>
</feature>
<dbReference type="EMBL" id="JAAWWB010000010">
    <property type="protein sequence ID" value="KAG6774343.1"/>
    <property type="molecule type" value="Genomic_DNA"/>
</dbReference>
<feature type="domain" description="Erythromycin biosynthesis protein CIII-like C-terminal" evidence="5">
    <location>
        <begin position="546"/>
        <end position="658"/>
    </location>
</feature>
<evidence type="ECO:0000256" key="1">
    <source>
        <dbReference type="ARBA" id="ARBA00022679"/>
    </source>
</evidence>
<dbReference type="FunFam" id="3.40.50.2000:FF:000009">
    <property type="entry name" value="Sterol 3-beta-glucosyltransferase UGT80A2"/>
    <property type="match status" value="1"/>
</dbReference>
<reference evidence="6" key="1">
    <citation type="journal article" date="2020" name="bioRxiv">
        <title>Hybrid origin of Populus tomentosa Carr. identified through genome sequencing and phylogenomic analysis.</title>
        <authorList>
            <person name="An X."/>
            <person name="Gao K."/>
            <person name="Chen Z."/>
            <person name="Li J."/>
            <person name="Yang X."/>
            <person name="Yang X."/>
            <person name="Zhou J."/>
            <person name="Guo T."/>
            <person name="Zhao T."/>
            <person name="Huang S."/>
            <person name="Miao D."/>
            <person name="Khan W.U."/>
            <person name="Rao P."/>
            <person name="Ye M."/>
            <person name="Lei B."/>
            <person name="Liao W."/>
            <person name="Wang J."/>
            <person name="Ji L."/>
            <person name="Li Y."/>
            <person name="Guo B."/>
            <person name="Mustafa N.S."/>
            <person name="Li S."/>
            <person name="Yun Q."/>
            <person name="Keller S.R."/>
            <person name="Mao J."/>
            <person name="Zhang R."/>
            <person name="Strauss S.H."/>
        </authorList>
    </citation>
    <scope>NUCLEOTIDE SEQUENCE</scope>
    <source>
        <strain evidence="6">GM15</strain>
        <tissue evidence="6">Leaf</tissue>
    </source>
</reference>
<dbReference type="Pfam" id="PF03033">
    <property type="entry name" value="Glyco_transf_28"/>
    <property type="match status" value="1"/>
</dbReference>
<dbReference type="OrthoDB" id="5835829at2759"/>
<evidence type="ECO:0000259" key="5">
    <source>
        <dbReference type="Pfam" id="PF06722"/>
    </source>
</evidence>
<protein>
    <recommendedName>
        <fullName evidence="8">Glycosyltransferase family 28 N-terminal domain-containing protein</fullName>
    </recommendedName>
</protein>
<evidence type="ECO:0008006" key="8">
    <source>
        <dbReference type="Google" id="ProtNLM"/>
    </source>
</evidence>
<dbReference type="InterPro" id="IPR002213">
    <property type="entry name" value="UDP_glucos_trans"/>
</dbReference>
<dbReference type="PANTHER" id="PTHR48050">
    <property type="entry name" value="STEROL 3-BETA-GLUCOSYLTRANSFERASE"/>
    <property type="match status" value="1"/>
</dbReference>
<comment type="caution">
    <text evidence="6">The sequence shown here is derived from an EMBL/GenBank/DDBJ whole genome shotgun (WGS) entry which is preliminary data.</text>
</comment>
<organism evidence="6 7">
    <name type="scientific">Populus tomentosa</name>
    <name type="common">Chinese white poplar</name>
    <dbReference type="NCBI Taxonomy" id="118781"/>
    <lineage>
        <taxon>Eukaryota</taxon>
        <taxon>Viridiplantae</taxon>
        <taxon>Streptophyta</taxon>
        <taxon>Embryophyta</taxon>
        <taxon>Tracheophyta</taxon>
        <taxon>Spermatophyta</taxon>
        <taxon>Magnoliopsida</taxon>
        <taxon>eudicotyledons</taxon>
        <taxon>Gunneridae</taxon>
        <taxon>Pentapetalae</taxon>
        <taxon>rosids</taxon>
        <taxon>fabids</taxon>
        <taxon>Malpighiales</taxon>
        <taxon>Salicaceae</taxon>
        <taxon>Saliceae</taxon>
        <taxon>Populus</taxon>
    </lineage>
</organism>
<evidence type="ECO:0000259" key="4">
    <source>
        <dbReference type="Pfam" id="PF03033"/>
    </source>
</evidence>
<feature type="domain" description="Glycosyltransferase family 28 N-terminal" evidence="4">
    <location>
        <begin position="215"/>
        <end position="337"/>
    </location>
</feature>
<evidence type="ECO:0000313" key="6">
    <source>
        <dbReference type="EMBL" id="KAG6774343.1"/>
    </source>
</evidence>
<dbReference type="AlphaFoldDB" id="A0A8X7ZNU6"/>
<dbReference type="InterPro" id="IPR050426">
    <property type="entry name" value="Glycosyltransferase_28"/>
</dbReference>
<dbReference type="InterPro" id="IPR010610">
    <property type="entry name" value="EryCIII-like_C"/>
</dbReference>
<keyword evidence="1" id="KW-0808">Transferase</keyword>
<dbReference type="PANTHER" id="PTHR48050:SF16">
    <property type="entry name" value="STEROL 3-BETA-GLUCOSYLTRANSFERASE UGT80B1"/>
    <property type="match status" value="1"/>
</dbReference>
<keyword evidence="2" id="KW-0175">Coiled coil</keyword>